<evidence type="ECO:0000256" key="3">
    <source>
        <dbReference type="ARBA" id="ARBA00022989"/>
    </source>
</evidence>
<evidence type="ECO:0000256" key="2">
    <source>
        <dbReference type="ARBA" id="ARBA00022692"/>
    </source>
</evidence>
<sequence length="1103" mass="124756">MSRTGNVIMLGLLFVTQAFLRYGIGASFDKQEQHGGKGNKTISIFTLSYRNNLLTVRSKNECDTQDLHQLLKRKPRSTGIRKYIWNKTLSTIEDYHFGFCSFVCEGEVKRDLALLPCRNLECFECTCDKPRCRIYGTCCPDLIHNLMTNDYFPLSDETPKSHSTTNSAAVDSLNTLSKGSYPPLSSADSSFRANRTRHVPTALPRGVQPPLRSNPFKGLRKISRISLTSEIKMPLTNKSEIWMALPSTSHTDKLFCYKYSNYESPALIVRGCPESYDDRRVISLCEAKAADLEVSRATLAHIFDPTTNATFYNSYCARCHNATRLVQWNLTVPCQHYLHVYTATDEDEFLNLASRPESRCRVSQTPADPKNHYVLQCSPDWYYQVIRTCNVTGKWKDFDEDVVTACLALKDPIYKVQIRSEGSSNVFKNIFCAICNADELPEFRTSCRRRFPAASIWIDEFNPPFSLLLGLNNRYDPMGKESLGGNCSELEWLSPDGTCVPHRCSPGKTIMGSVCSTALPAIRGLGYRARLWLIPEYSTNVSSYGDAGGSFKTVFSSVLGRLMPQVLNIITLHFKMHILHFTIGVTENRISLPHTGEAPTKSTLTSPRILFWIDLEGIAHFSTPRDVFESQMIENLFVKSLNATQGNESKFRAIPMNVELDSRTLCNSSEDKFCLTRNLNEYRITKKMTPYTDDRKLFLNVSLAMTCRFVRFNNSFFEISEHEKYDTLFRIYKITLKFRHSRSIIQEPHHLQLVFLEESGELSVCAELLDHLTWEIPSPPWTTLAKYILTLVCVSVSLVCLLLTVITYSSFPTLRSVAGKNNMCLCISLILAQTSLLVSSHVRRPRTLCVVVGILTHFLWLTMFSWSFACCLHMFKVFTSTTRVSALSQKRQLVHLIKTVLFCFSVPTLIVASVVLVSYITSKGQSIGYGQVCYLNSSLLVGLTMILPLAVVLVCNLVFFLVTILKIRSVRKLQQTENFKKSDKHNLYVYVKLSSLTGAFWLVAIVAEATANDPLIFISIILNGLQGVFIFFSYICNKRVLQLYRQRLRLGAESSTSQLTGRSTLAQEASDVRRAQETMSSAAEGWDKQLNQESTDEAGKFQE</sequence>
<feature type="transmembrane region" description="Helical" evidence="6">
    <location>
        <begin position="854"/>
        <end position="875"/>
    </location>
</feature>
<keyword evidence="2 6" id="KW-0812">Transmembrane</keyword>
<evidence type="ECO:0000259" key="8">
    <source>
        <dbReference type="PROSITE" id="PS50261"/>
    </source>
</evidence>
<keyword evidence="9" id="KW-1185">Reference proteome</keyword>
<feature type="transmembrane region" description="Helical" evidence="6">
    <location>
        <begin position="1015"/>
        <end position="1037"/>
    </location>
</feature>
<dbReference type="PROSITE" id="PS50261">
    <property type="entry name" value="G_PROTEIN_RECEP_F2_4"/>
    <property type="match status" value="1"/>
</dbReference>
<evidence type="ECO:0000256" key="7">
    <source>
        <dbReference type="SAM" id="SignalP"/>
    </source>
</evidence>
<evidence type="ECO:0000313" key="10">
    <source>
        <dbReference type="RefSeq" id="XP_035829707.1"/>
    </source>
</evidence>
<dbReference type="InterPro" id="IPR053231">
    <property type="entry name" value="GPCR_LN-TM7"/>
</dbReference>
<dbReference type="PANTHER" id="PTHR45902">
    <property type="entry name" value="LATROPHILIN RECEPTOR-LIKE PROTEIN A"/>
    <property type="match status" value="1"/>
</dbReference>
<keyword evidence="3 6" id="KW-1133">Transmembrane helix</keyword>
<feature type="region of interest" description="Disordered" evidence="5">
    <location>
        <begin position="1061"/>
        <end position="1103"/>
    </location>
</feature>
<dbReference type="PANTHER" id="PTHR45902:SF1">
    <property type="entry name" value="LATROPHILIN RECEPTOR-LIKE PROTEIN A"/>
    <property type="match status" value="1"/>
</dbReference>
<reference evidence="10" key="1">
    <citation type="submission" date="2025-08" db="UniProtKB">
        <authorList>
            <consortium name="RefSeq"/>
        </authorList>
    </citation>
    <scope>IDENTIFICATION</scope>
</reference>
<dbReference type="GeneID" id="101852596"/>
<dbReference type="InterPro" id="IPR017981">
    <property type="entry name" value="GPCR_2-like_7TM"/>
</dbReference>
<evidence type="ECO:0000256" key="1">
    <source>
        <dbReference type="ARBA" id="ARBA00004141"/>
    </source>
</evidence>
<name>A0ABM1W4W4_APLCA</name>
<feature type="transmembrane region" description="Helical" evidence="6">
    <location>
        <begin position="823"/>
        <end position="842"/>
    </location>
</feature>
<dbReference type="RefSeq" id="XP_035829707.1">
    <property type="nucleotide sequence ID" value="XM_035973814.1"/>
</dbReference>
<dbReference type="Pfam" id="PF00002">
    <property type="entry name" value="7tm_2"/>
    <property type="match status" value="1"/>
</dbReference>
<keyword evidence="7" id="KW-0732">Signal</keyword>
<evidence type="ECO:0000256" key="4">
    <source>
        <dbReference type="ARBA" id="ARBA00023136"/>
    </source>
</evidence>
<feature type="transmembrane region" description="Helical" evidence="6">
    <location>
        <begin position="987"/>
        <end position="1009"/>
    </location>
</feature>
<evidence type="ECO:0000313" key="9">
    <source>
        <dbReference type="Proteomes" id="UP000694888"/>
    </source>
</evidence>
<keyword evidence="4 6" id="KW-0472">Membrane</keyword>
<proteinExistence type="predicted"/>
<dbReference type="CDD" id="cd15039">
    <property type="entry name" value="7tmB3_Methuselah-like"/>
    <property type="match status" value="1"/>
</dbReference>
<feature type="domain" description="G-protein coupled receptors family 2 profile 2" evidence="8">
    <location>
        <begin position="786"/>
        <end position="1038"/>
    </location>
</feature>
<feature type="chain" id="PRO_5045153209" evidence="7">
    <location>
        <begin position="26"/>
        <end position="1103"/>
    </location>
</feature>
<feature type="transmembrane region" description="Helical" evidence="6">
    <location>
        <begin position="896"/>
        <end position="920"/>
    </location>
</feature>
<evidence type="ECO:0000256" key="5">
    <source>
        <dbReference type="SAM" id="MobiDB-lite"/>
    </source>
</evidence>
<dbReference type="InterPro" id="IPR000832">
    <property type="entry name" value="GPCR_2_secretin-like"/>
</dbReference>
<gene>
    <name evidence="10" type="primary">LOC101852596</name>
</gene>
<accession>A0ABM1W4W4</accession>
<comment type="subcellular location">
    <subcellularLocation>
        <location evidence="1">Membrane</location>
        <topology evidence="1">Multi-pass membrane protein</topology>
    </subcellularLocation>
</comment>
<feature type="signal peptide" evidence="7">
    <location>
        <begin position="1"/>
        <end position="25"/>
    </location>
</feature>
<evidence type="ECO:0000256" key="6">
    <source>
        <dbReference type="SAM" id="Phobius"/>
    </source>
</evidence>
<feature type="transmembrane region" description="Helical" evidence="6">
    <location>
        <begin position="787"/>
        <end position="811"/>
    </location>
</feature>
<dbReference type="Gene3D" id="1.20.1070.10">
    <property type="entry name" value="Rhodopsin 7-helix transmembrane proteins"/>
    <property type="match status" value="1"/>
</dbReference>
<organism evidence="9 10">
    <name type="scientific">Aplysia californica</name>
    <name type="common">California sea hare</name>
    <dbReference type="NCBI Taxonomy" id="6500"/>
    <lineage>
        <taxon>Eukaryota</taxon>
        <taxon>Metazoa</taxon>
        <taxon>Spiralia</taxon>
        <taxon>Lophotrochozoa</taxon>
        <taxon>Mollusca</taxon>
        <taxon>Gastropoda</taxon>
        <taxon>Heterobranchia</taxon>
        <taxon>Euthyneura</taxon>
        <taxon>Tectipleura</taxon>
        <taxon>Aplysiida</taxon>
        <taxon>Aplysioidea</taxon>
        <taxon>Aplysiidae</taxon>
        <taxon>Aplysia</taxon>
    </lineage>
</organism>
<feature type="transmembrane region" description="Helical" evidence="6">
    <location>
        <begin position="940"/>
        <end position="967"/>
    </location>
</feature>
<dbReference type="Proteomes" id="UP000694888">
    <property type="component" value="Unplaced"/>
</dbReference>
<protein>
    <submittedName>
        <fullName evidence="10">Uncharacterized protein LOC101852596</fullName>
    </submittedName>
</protein>